<reference evidence="3" key="1">
    <citation type="journal article" date="2019" name="Int. J. Syst. Evol. Microbiol.">
        <title>The Global Catalogue of Microorganisms (GCM) 10K type strain sequencing project: providing services to taxonomists for standard genome sequencing and annotation.</title>
        <authorList>
            <consortium name="The Broad Institute Genomics Platform"/>
            <consortium name="The Broad Institute Genome Sequencing Center for Infectious Disease"/>
            <person name="Wu L."/>
            <person name="Ma J."/>
        </authorList>
    </citation>
    <scope>NUCLEOTIDE SEQUENCE [LARGE SCALE GENOMIC DNA]</scope>
    <source>
        <strain evidence="3">KCTC 52607</strain>
    </source>
</reference>
<evidence type="ECO:0000313" key="2">
    <source>
        <dbReference type="EMBL" id="MFC3098709.1"/>
    </source>
</evidence>
<protein>
    <submittedName>
        <fullName evidence="2">MarR family winged helix-turn-helix transcriptional regulator</fullName>
    </submittedName>
</protein>
<evidence type="ECO:0000259" key="1">
    <source>
        <dbReference type="PROSITE" id="PS50995"/>
    </source>
</evidence>
<dbReference type="SMART" id="SM00347">
    <property type="entry name" value="HTH_MARR"/>
    <property type="match status" value="1"/>
</dbReference>
<comment type="caution">
    <text evidence="2">The sequence shown here is derived from an EMBL/GenBank/DDBJ whole genome shotgun (WGS) entry which is preliminary data.</text>
</comment>
<dbReference type="InterPro" id="IPR039422">
    <property type="entry name" value="MarR/SlyA-like"/>
</dbReference>
<dbReference type="PROSITE" id="PS50995">
    <property type="entry name" value="HTH_MARR_2"/>
    <property type="match status" value="1"/>
</dbReference>
<dbReference type="PANTHER" id="PTHR33164:SF89">
    <property type="entry name" value="MARR FAMILY REGULATORY PROTEIN"/>
    <property type="match status" value="1"/>
</dbReference>
<dbReference type="SUPFAM" id="SSF46785">
    <property type="entry name" value="Winged helix' DNA-binding domain"/>
    <property type="match status" value="1"/>
</dbReference>
<feature type="domain" description="HTH marR-type" evidence="1">
    <location>
        <begin position="13"/>
        <end position="147"/>
    </location>
</feature>
<dbReference type="Pfam" id="PF12802">
    <property type="entry name" value="MarR_2"/>
    <property type="match status" value="1"/>
</dbReference>
<organism evidence="2 3">
    <name type="scientific">Alteraurantiacibacter palmitatis</name>
    <dbReference type="NCBI Taxonomy" id="2054628"/>
    <lineage>
        <taxon>Bacteria</taxon>
        <taxon>Pseudomonadati</taxon>
        <taxon>Pseudomonadota</taxon>
        <taxon>Alphaproteobacteria</taxon>
        <taxon>Sphingomonadales</taxon>
        <taxon>Erythrobacteraceae</taxon>
        <taxon>Alteraurantiacibacter</taxon>
    </lineage>
</organism>
<dbReference type="PANTHER" id="PTHR33164">
    <property type="entry name" value="TRANSCRIPTIONAL REGULATOR, MARR FAMILY"/>
    <property type="match status" value="1"/>
</dbReference>
<keyword evidence="3" id="KW-1185">Reference proteome</keyword>
<dbReference type="InterPro" id="IPR036388">
    <property type="entry name" value="WH-like_DNA-bd_sf"/>
</dbReference>
<evidence type="ECO:0000313" key="3">
    <source>
        <dbReference type="Proteomes" id="UP001595456"/>
    </source>
</evidence>
<dbReference type="Gene3D" id="1.10.10.10">
    <property type="entry name" value="Winged helix-like DNA-binding domain superfamily/Winged helix DNA-binding domain"/>
    <property type="match status" value="1"/>
</dbReference>
<dbReference type="EMBL" id="JBHRST010000020">
    <property type="protein sequence ID" value="MFC3098709.1"/>
    <property type="molecule type" value="Genomic_DNA"/>
</dbReference>
<gene>
    <name evidence="2" type="ORF">ACFODU_13010</name>
</gene>
<dbReference type="InterPro" id="IPR036390">
    <property type="entry name" value="WH_DNA-bd_sf"/>
</dbReference>
<name>A0ABV7E7M7_9SPHN</name>
<dbReference type="RefSeq" id="WP_336926441.1">
    <property type="nucleotide sequence ID" value="NZ_JBANRO010000007.1"/>
</dbReference>
<sequence length="147" mass="15941">MSNNNRYAPPTMRDPLTRYPGYALRRAANATAADLAARLALLGLKQVDATILLLVDANPDVTASAIGRQLDIQRANMVPLLKRLEDAGLIARNPLDGKSQGLVLTDAGRATMEQARGVIEAFEASLLARIPAQHRDHLLPALDALWR</sequence>
<dbReference type="Proteomes" id="UP001595456">
    <property type="component" value="Unassembled WGS sequence"/>
</dbReference>
<accession>A0ABV7E7M7</accession>
<proteinExistence type="predicted"/>
<dbReference type="InterPro" id="IPR000835">
    <property type="entry name" value="HTH_MarR-typ"/>
</dbReference>